<dbReference type="EMBL" id="CP036290">
    <property type="protein sequence ID" value="QDU83012.1"/>
    <property type="molecule type" value="Genomic_DNA"/>
</dbReference>
<sequence>MSASNSDRISGHGGSGPDRSARTLTGAEPAGVPGTRGRATWRRAIRDLGLGCLVALATTACSPGGTQIAPQHLAAAQDALTSVAGLPDVVAHTGLRRIRSTRDLLNDRVSVTEFRELVQVAHTGDFSLECTEVISSPLADPTAFMLRQNAREGFMHRYRDFRIHDAGLLLENYVVLQFVQNHQVAGRDCFVVQLERRDDPRRTEPIIGWVIAVDYQSGLILQWERTANGEVTDEGVYESIALGPPRTLVPHVPGNAEEIITPHSNLDALFDFRPTTPILLPRGFERIERARVVDGRGRPWLKETFTDGIEVAFFLYREEPADPLTVALGGKLGHAATGNRSQIGSAASSVAGSSLGAATAAPTTPPTAELIWAENGDVGLSQLTDGRRTGIVAGRVGRDDRQLMLEAALF</sequence>
<gene>
    <name evidence="2" type="ORF">Pla163_01080</name>
</gene>
<proteinExistence type="predicted"/>
<dbReference type="Gene3D" id="2.50.20.10">
    <property type="entry name" value="Lipoprotein localisation LolA/LolB/LppX"/>
    <property type="match status" value="1"/>
</dbReference>
<feature type="region of interest" description="Disordered" evidence="1">
    <location>
        <begin position="1"/>
        <end position="38"/>
    </location>
</feature>
<name>A0A518CUW8_9BACT</name>
<reference evidence="2 3" key="1">
    <citation type="submission" date="2019-02" db="EMBL/GenBank/DDBJ databases">
        <title>Deep-cultivation of Planctomycetes and their phenomic and genomic characterization uncovers novel biology.</title>
        <authorList>
            <person name="Wiegand S."/>
            <person name="Jogler M."/>
            <person name="Boedeker C."/>
            <person name="Pinto D."/>
            <person name="Vollmers J."/>
            <person name="Rivas-Marin E."/>
            <person name="Kohn T."/>
            <person name="Peeters S.H."/>
            <person name="Heuer A."/>
            <person name="Rast P."/>
            <person name="Oberbeckmann S."/>
            <person name="Bunk B."/>
            <person name="Jeske O."/>
            <person name="Meyerdierks A."/>
            <person name="Storesund J.E."/>
            <person name="Kallscheuer N."/>
            <person name="Luecker S."/>
            <person name="Lage O.M."/>
            <person name="Pohl T."/>
            <person name="Merkel B.J."/>
            <person name="Hornburger P."/>
            <person name="Mueller R.-W."/>
            <person name="Bruemmer F."/>
            <person name="Labrenz M."/>
            <person name="Spormann A.M."/>
            <person name="Op den Camp H."/>
            <person name="Overmann J."/>
            <person name="Amann R."/>
            <person name="Jetten M.S.M."/>
            <person name="Mascher T."/>
            <person name="Medema M.H."/>
            <person name="Devos D.P."/>
            <person name="Kaster A.-K."/>
            <person name="Ovreas L."/>
            <person name="Rohde M."/>
            <person name="Galperin M.Y."/>
            <person name="Jogler C."/>
        </authorList>
    </citation>
    <scope>NUCLEOTIDE SEQUENCE [LARGE SCALE GENOMIC DNA]</scope>
    <source>
        <strain evidence="2 3">Pla163</strain>
    </source>
</reference>
<accession>A0A518CUW8</accession>
<dbReference type="OrthoDB" id="7067274at2"/>
<evidence type="ECO:0000313" key="3">
    <source>
        <dbReference type="Proteomes" id="UP000319342"/>
    </source>
</evidence>
<evidence type="ECO:0000256" key="1">
    <source>
        <dbReference type="SAM" id="MobiDB-lite"/>
    </source>
</evidence>
<keyword evidence="3" id="KW-1185">Reference proteome</keyword>
<organism evidence="2 3">
    <name type="scientific">Rohdeia mirabilis</name>
    <dbReference type="NCBI Taxonomy" id="2528008"/>
    <lineage>
        <taxon>Bacteria</taxon>
        <taxon>Pseudomonadati</taxon>
        <taxon>Planctomycetota</taxon>
        <taxon>Planctomycetia</taxon>
        <taxon>Planctomycetia incertae sedis</taxon>
        <taxon>Rohdeia</taxon>
    </lineage>
</organism>
<evidence type="ECO:0000313" key="2">
    <source>
        <dbReference type="EMBL" id="QDU83012.1"/>
    </source>
</evidence>
<dbReference type="AlphaFoldDB" id="A0A518CUW8"/>
<dbReference type="Proteomes" id="UP000319342">
    <property type="component" value="Chromosome"/>
</dbReference>
<protein>
    <submittedName>
        <fullName evidence="2">Uncharacterized protein</fullName>
    </submittedName>
</protein>
<dbReference type="RefSeq" id="WP_145181943.1">
    <property type="nucleotide sequence ID" value="NZ_CP036290.1"/>
</dbReference>